<sequence length="253" mass="29643">MDIVINFIFKAHEPAAWFLTFVTVFLNALLFYFITCKTKHDFGIYKRILKFLTLYNIFYSTTQSVTVPILYAGDYYFTLIPGGYAMRFFSTYAQMVWGSFVSSCFGMSLAVLAVHFVYRYIQICHYRHGYLLTGYYQSIWFGYMLFCLTAWMIGCVGFLGMSIEKERLLFPDVLRAYNLNMTNRGYVGPHYWILYGTQLEPQYKDWSGMLLVAVATSSTLIMMCFCGYRTYYGMANVVAKQSAKKRSRKRRWN</sequence>
<keyword evidence="2" id="KW-1185">Reference proteome</keyword>
<dbReference type="PANTHER" id="PTHR22943:SF248">
    <property type="entry name" value="SEVEN TM RECEPTOR"/>
    <property type="match status" value="1"/>
</dbReference>
<dbReference type="AlphaFoldDB" id="A0AAF3JC97"/>
<dbReference type="Pfam" id="PF10326">
    <property type="entry name" value="7TM_GPCR_Str"/>
    <property type="match status" value="1"/>
</dbReference>
<keyword evidence="1" id="KW-0472">Membrane</keyword>
<dbReference type="GO" id="GO:0005886">
    <property type="term" value="C:plasma membrane"/>
    <property type="evidence" value="ECO:0007669"/>
    <property type="project" value="TreeGrafter"/>
</dbReference>
<dbReference type="PANTHER" id="PTHR22943">
    <property type="entry name" value="7-TRANSMEMBRANE DOMAIN RECEPTOR C.ELEGANS"/>
    <property type="match status" value="1"/>
</dbReference>
<reference evidence="3" key="1">
    <citation type="submission" date="2024-02" db="UniProtKB">
        <authorList>
            <consortium name="WormBaseParasite"/>
        </authorList>
    </citation>
    <scope>IDENTIFICATION</scope>
</reference>
<dbReference type="WBParaSite" id="MBELARI_LOCUS997">
    <property type="protein sequence ID" value="MBELARI_LOCUS997"/>
    <property type="gene ID" value="MBELARI_LOCUS997"/>
</dbReference>
<name>A0AAF3JC97_9BILA</name>
<accession>A0AAF3JC97</accession>
<keyword evidence="1" id="KW-0812">Transmembrane</keyword>
<protein>
    <submittedName>
        <fullName evidence="3">Uncharacterized protein</fullName>
    </submittedName>
</protein>
<keyword evidence="1" id="KW-1133">Transmembrane helix</keyword>
<dbReference type="GO" id="GO:0042048">
    <property type="term" value="P:olfactory behavior"/>
    <property type="evidence" value="ECO:0007669"/>
    <property type="project" value="TreeGrafter"/>
</dbReference>
<organism evidence="2 3">
    <name type="scientific">Mesorhabditis belari</name>
    <dbReference type="NCBI Taxonomy" id="2138241"/>
    <lineage>
        <taxon>Eukaryota</taxon>
        <taxon>Metazoa</taxon>
        <taxon>Ecdysozoa</taxon>
        <taxon>Nematoda</taxon>
        <taxon>Chromadorea</taxon>
        <taxon>Rhabditida</taxon>
        <taxon>Rhabditina</taxon>
        <taxon>Rhabditomorpha</taxon>
        <taxon>Rhabditoidea</taxon>
        <taxon>Rhabditidae</taxon>
        <taxon>Mesorhabditinae</taxon>
        <taxon>Mesorhabditis</taxon>
    </lineage>
</organism>
<dbReference type="Proteomes" id="UP000887575">
    <property type="component" value="Unassembled WGS sequence"/>
</dbReference>
<evidence type="ECO:0000256" key="1">
    <source>
        <dbReference type="SAM" id="Phobius"/>
    </source>
</evidence>
<dbReference type="InterPro" id="IPR019428">
    <property type="entry name" value="7TM_GPCR_serpentine_rcpt_Str"/>
</dbReference>
<feature type="transmembrane region" description="Helical" evidence="1">
    <location>
        <begin position="206"/>
        <end position="228"/>
    </location>
</feature>
<dbReference type="SUPFAM" id="SSF81321">
    <property type="entry name" value="Family A G protein-coupled receptor-like"/>
    <property type="match status" value="1"/>
</dbReference>
<proteinExistence type="predicted"/>
<evidence type="ECO:0000313" key="2">
    <source>
        <dbReference type="Proteomes" id="UP000887575"/>
    </source>
</evidence>
<feature type="transmembrane region" description="Helical" evidence="1">
    <location>
        <begin position="15"/>
        <end position="34"/>
    </location>
</feature>
<dbReference type="GO" id="GO:0038022">
    <property type="term" value="F:G protein-coupled olfactory receptor activity"/>
    <property type="evidence" value="ECO:0007669"/>
    <property type="project" value="TreeGrafter"/>
</dbReference>
<feature type="transmembrane region" description="Helical" evidence="1">
    <location>
        <begin position="54"/>
        <end position="77"/>
    </location>
</feature>
<feature type="transmembrane region" description="Helical" evidence="1">
    <location>
        <begin position="97"/>
        <end position="118"/>
    </location>
</feature>
<evidence type="ECO:0000313" key="3">
    <source>
        <dbReference type="WBParaSite" id="MBELARI_LOCUS997"/>
    </source>
</evidence>
<feature type="transmembrane region" description="Helical" evidence="1">
    <location>
        <begin position="139"/>
        <end position="163"/>
    </location>
</feature>